<feature type="compositionally biased region" description="Polar residues" evidence="1">
    <location>
        <begin position="266"/>
        <end position="286"/>
    </location>
</feature>
<dbReference type="InterPro" id="IPR023394">
    <property type="entry name" value="Sec7_C_sf"/>
</dbReference>
<feature type="compositionally biased region" description="Basic and acidic residues" evidence="1">
    <location>
        <begin position="1386"/>
        <end position="1401"/>
    </location>
</feature>
<dbReference type="InterPro" id="IPR011993">
    <property type="entry name" value="PH-like_dom_sf"/>
</dbReference>
<dbReference type="Gene3D" id="1.10.1000.11">
    <property type="entry name" value="Arf Nucleotide-binding Site Opener,domain 2"/>
    <property type="match status" value="1"/>
</dbReference>
<feature type="compositionally biased region" description="Basic and acidic residues" evidence="1">
    <location>
        <begin position="324"/>
        <end position="342"/>
    </location>
</feature>
<feature type="region of interest" description="Disordered" evidence="1">
    <location>
        <begin position="972"/>
        <end position="1001"/>
    </location>
</feature>
<dbReference type="KEGG" id="kdj:28965953"/>
<feature type="compositionally biased region" description="Low complexity" evidence="1">
    <location>
        <begin position="684"/>
        <end position="695"/>
    </location>
</feature>
<organism evidence="4 5">
    <name type="scientific">Kwoniella dejecticola CBS 10117</name>
    <dbReference type="NCBI Taxonomy" id="1296121"/>
    <lineage>
        <taxon>Eukaryota</taxon>
        <taxon>Fungi</taxon>
        <taxon>Dikarya</taxon>
        <taxon>Basidiomycota</taxon>
        <taxon>Agaricomycotina</taxon>
        <taxon>Tremellomycetes</taxon>
        <taxon>Tremellales</taxon>
        <taxon>Cryptococcaceae</taxon>
        <taxon>Kwoniella</taxon>
    </lineage>
</organism>
<feature type="region of interest" description="Disordered" evidence="1">
    <location>
        <begin position="1"/>
        <end position="837"/>
    </location>
</feature>
<dbReference type="RefSeq" id="XP_065824449.1">
    <property type="nucleotide sequence ID" value="XM_065968377.1"/>
</dbReference>
<feature type="compositionally biased region" description="Low complexity" evidence="1">
    <location>
        <begin position="117"/>
        <end position="129"/>
    </location>
</feature>
<feature type="compositionally biased region" description="Polar residues" evidence="1">
    <location>
        <begin position="1"/>
        <end position="15"/>
    </location>
</feature>
<dbReference type="PANTHER" id="PTHR10663">
    <property type="entry name" value="GUANYL-NUCLEOTIDE EXCHANGE FACTOR"/>
    <property type="match status" value="1"/>
</dbReference>
<dbReference type="SUPFAM" id="SSF50729">
    <property type="entry name" value="PH domain-like"/>
    <property type="match status" value="1"/>
</dbReference>
<feature type="compositionally biased region" description="Polar residues" evidence="1">
    <location>
        <begin position="638"/>
        <end position="649"/>
    </location>
</feature>
<dbReference type="GO" id="GO:0032012">
    <property type="term" value="P:regulation of ARF protein signal transduction"/>
    <property type="evidence" value="ECO:0007669"/>
    <property type="project" value="InterPro"/>
</dbReference>
<feature type="compositionally biased region" description="Acidic residues" evidence="1">
    <location>
        <begin position="1558"/>
        <end position="1567"/>
    </location>
</feature>
<feature type="region of interest" description="Disordered" evidence="1">
    <location>
        <begin position="1107"/>
        <end position="1129"/>
    </location>
</feature>
<dbReference type="GO" id="GO:0005085">
    <property type="term" value="F:guanyl-nucleotide exchange factor activity"/>
    <property type="evidence" value="ECO:0007669"/>
    <property type="project" value="InterPro"/>
</dbReference>
<dbReference type="Pfam" id="PF15410">
    <property type="entry name" value="PH_9"/>
    <property type="match status" value="1"/>
</dbReference>
<dbReference type="EMBL" id="CP144531">
    <property type="protein sequence ID" value="WWC59064.1"/>
    <property type="molecule type" value="Genomic_DNA"/>
</dbReference>
<evidence type="ECO:0000313" key="5">
    <source>
        <dbReference type="Proteomes" id="UP000078595"/>
    </source>
</evidence>
<feature type="compositionally biased region" description="Basic and acidic residues" evidence="1">
    <location>
        <begin position="588"/>
        <end position="608"/>
    </location>
</feature>
<sequence length="1607" mass="173567">MKSPSLSTSTRSPNPISARAPSPNLPHRPSTSSNRSLRRSEADFEAALLDTKSTIFLSASPGTSSIAEDEEPKSAGSGLGLGPAPSILRKKSKPKAESDPNAPLPIEKTSFEEDLNNLKIGGQKGLGILMETPTKSTQDKNGNPDTNTNGSIGIIPPTPSTVGTKSGRHNRRSSQMTTDSGYQSSNYSDTTNGTPGKRRPSKSLGIDAELGEKPIPKSHQMPPKRRSIFRSPGTASSPDLATLVRKAKEAKSTPHPPPVNAARVDISSNQVNNPPSSAGPTVTTTPIKRGRPGTAGSIRNTNSTAQTELSTPNHAESSTAASARNRERSTTNPRANDEHWERYGNMLGGNQMASIAEGSGTIGSGGRSRQNSEEGFKSMRNKARGVFGKMFGSSKDHHLPPTTPPSATSSRFPAESGPRPPVPPVPSAYIANHRKAPSPPDESVEELDHNQHARSQSSRSVSASTISGPRQGSPNPGYDGRTSVTPTGDRRVSGNSNLSFDKPLPALVEPENHTPQRTPSSTLRISGHTRQPASTAEEDSPPSLEPPLKPSASPATRAVHTFKSDMAGMLEDIGQTDPAKELGLPPDSIRRGRDRTTSNETARNEPLRSRFPAELGKSPSLREHDRNHKTHLSPVPAQRTSSLPSNSPQLDRMIPKRTTSSPSPNPSLNGDSSAGLMPNQPVISRSSSRSSGKKSVQLGSPSQSAGPSPNRSPSLSKGTNKYFDELNNANPATNSGSKRSSPLMPSSVRLVSSPQDSQQENSPFNLASALQESGSRKKKSSFRNASPWGKQTPRMMSAPNTYSNPSLINTNRDDQLEVVNTPPETPKTAHEEDEEEKGRRLACEFLEDDFTNVPGEKVAEFLGGPRPVNAIALKYYMQYFDMKSQSLVDSFRDLCQKLHLKAESQEIDRIIEAFSARYYECNPSTVYGTSGVVHTVTAAMLMLNTDLHIAELNKHMSRNDFVRNAMRAIHESLPSAERDGDGTSTPDLVRDDGSSMKAGFGSNGSMAPSFVSVRAKPPSSVLAPPTQRSASAPVISQGPSRTDSASSIGTTGVGIVGGKGGSSTTVSSFTYNRAWEMEAENALREIFASVKADRILLPISGPTQNNRQSMISISSNGPFDRARTVRSPSDRVNALKRGSIRGVQGLLNNPYGSTWSASDGRLSPTPSYATSINEGLGSFAPTLGFASNLSHTVIREHDDEVRSVDSNTSEDTAEDMDDDELALLGAPWAKEGLLSRKLYWESINKRAKKNDWKQFFVVISKGELYMFTFGERGGGGMGFAMGGSVGGGNWLENANANGQISLMHTMSVALPKPGYNANRPYCFSLATPSGETSFFQAGTEDLVQEWVSTCNYWAARKSRQPLKGGVSNMEYGWNRAAPISSPPLDPHSHAHDASADDDRASVRSSRSNLSKLNIHSGTYGSYGRKTPSNANDKIYINDWKPPPPATMPSPLDEEAQLEALQNYVRSLVEELESHKAVEEPMNKLYSPGSKNLIKARENWKAKSHYIHTEIFKYETYVEALRNAISLRVKKQGEKKLEKSLARSMTSLHRQSSASEHEKDDEEDEGEFESTFKSQSKSAKLADQGEEEEEDDEGYGTPNVNDTGTIRR</sequence>
<feature type="compositionally biased region" description="Polar residues" evidence="1">
    <location>
        <begin position="1597"/>
        <end position="1607"/>
    </location>
</feature>
<dbReference type="GeneID" id="28965953"/>
<evidence type="ECO:0000256" key="1">
    <source>
        <dbReference type="SAM" id="MobiDB-lite"/>
    </source>
</evidence>
<dbReference type="SMART" id="SM00222">
    <property type="entry name" value="Sec7"/>
    <property type="match status" value="1"/>
</dbReference>
<feature type="compositionally biased region" description="Polar residues" evidence="1">
    <location>
        <begin position="173"/>
        <end position="194"/>
    </location>
</feature>
<feature type="compositionally biased region" description="Polar residues" evidence="1">
    <location>
        <begin position="727"/>
        <end position="773"/>
    </location>
</feature>
<protein>
    <recommendedName>
        <fullName evidence="6">SEC7 domain-containing protein</fullName>
    </recommendedName>
</protein>
<feature type="compositionally biased region" description="Polar residues" evidence="1">
    <location>
        <begin position="513"/>
        <end position="534"/>
    </location>
</feature>
<feature type="domain" description="PH" evidence="2">
    <location>
        <begin position="1227"/>
        <end position="1355"/>
    </location>
</feature>
<keyword evidence="5" id="KW-1185">Reference proteome</keyword>
<feature type="region of interest" description="Disordered" evidence="1">
    <location>
        <begin position="1377"/>
        <end position="1408"/>
    </location>
</feature>
<dbReference type="InterPro" id="IPR000904">
    <property type="entry name" value="Sec7_dom"/>
</dbReference>
<evidence type="ECO:0008006" key="6">
    <source>
        <dbReference type="Google" id="ProtNLM"/>
    </source>
</evidence>
<feature type="compositionally biased region" description="Low complexity" evidence="1">
    <location>
        <begin position="455"/>
        <end position="467"/>
    </location>
</feature>
<feature type="region of interest" description="Disordered" evidence="1">
    <location>
        <begin position="1537"/>
        <end position="1607"/>
    </location>
</feature>
<gene>
    <name evidence="4" type="ORF">I303_101611</name>
</gene>
<reference evidence="4" key="1">
    <citation type="submission" date="2013-07" db="EMBL/GenBank/DDBJ databases">
        <authorList>
            <consortium name="The Broad Institute Genome Sequencing Platform"/>
            <person name="Cuomo C."/>
            <person name="Litvintseva A."/>
            <person name="Chen Y."/>
            <person name="Heitman J."/>
            <person name="Sun S."/>
            <person name="Springer D."/>
            <person name="Dromer F."/>
            <person name="Young S.K."/>
            <person name="Zeng Q."/>
            <person name="Gargeya S."/>
            <person name="Fitzgerald M."/>
            <person name="Abouelleil A."/>
            <person name="Alvarado L."/>
            <person name="Berlin A.M."/>
            <person name="Chapman S.B."/>
            <person name="Dewar J."/>
            <person name="Goldberg J."/>
            <person name="Griggs A."/>
            <person name="Gujja S."/>
            <person name="Hansen M."/>
            <person name="Howarth C."/>
            <person name="Imamovic A."/>
            <person name="Larimer J."/>
            <person name="McCowan C."/>
            <person name="Murphy C."/>
            <person name="Pearson M."/>
            <person name="Priest M."/>
            <person name="Roberts A."/>
            <person name="Saif S."/>
            <person name="Shea T."/>
            <person name="Sykes S."/>
            <person name="Wortman J."/>
            <person name="Nusbaum C."/>
            <person name="Birren B."/>
        </authorList>
    </citation>
    <scope>NUCLEOTIDE SEQUENCE</scope>
    <source>
        <strain evidence="4">CBS 10117</strain>
    </source>
</reference>
<dbReference type="PROSITE" id="PS50003">
    <property type="entry name" value="PH_DOMAIN"/>
    <property type="match status" value="1"/>
</dbReference>
<feature type="compositionally biased region" description="Polar residues" evidence="1">
    <location>
        <begin position="297"/>
        <end position="322"/>
    </location>
</feature>
<dbReference type="PANTHER" id="PTHR10663:SF373">
    <property type="entry name" value="PH AND SEC7 DOMAIN-CONTAINING PROTEIN C11E3.11C"/>
    <property type="match status" value="1"/>
</dbReference>
<feature type="domain" description="SEC7" evidence="3">
    <location>
        <begin position="807"/>
        <end position="987"/>
    </location>
</feature>
<reference evidence="4" key="2">
    <citation type="submission" date="2024-02" db="EMBL/GenBank/DDBJ databases">
        <title>Comparative genomics of Cryptococcus and Kwoniella reveals pathogenesis evolution and contrasting modes of karyotype evolution via chromosome fusion or intercentromeric recombination.</title>
        <authorList>
            <person name="Coelho M.A."/>
            <person name="David-Palma M."/>
            <person name="Shea T."/>
            <person name="Bowers K."/>
            <person name="McGinley-Smith S."/>
            <person name="Mohammad A.W."/>
            <person name="Gnirke A."/>
            <person name="Yurkov A.M."/>
            <person name="Nowrousian M."/>
            <person name="Sun S."/>
            <person name="Cuomo C.A."/>
            <person name="Heitman J."/>
        </authorList>
    </citation>
    <scope>NUCLEOTIDE SEQUENCE</scope>
    <source>
        <strain evidence="4">CBS 10117</strain>
    </source>
</reference>
<feature type="compositionally biased region" description="Low complexity" evidence="1">
    <location>
        <begin position="660"/>
        <end position="673"/>
    </location>
</feature>
<dbReference type="PROSITE" id="PS50190">
    <property type="entry name" value="SEC7"/>
    <property type="match status" value="1"/>
</dbReference>
<accession>A0AAJ8KIK7</accession>
<feature type="compositionally biased region" description="Polar residues" evidence="1">
    <location>
        <begin position="1107"/>
        <end position="1117"/>
    </location>
</feature>
<dbReference type="SMART" id="SM00233">
    <property type="entry name" value="PH"/>
    <property type="match status" value="1"/>
</dbReference>
<feature type="compositionally biased region" description="Polar residues" evidence="1">
    <location>
        <begin position="697"/>
        <end position="719"/>
    </location>
</feature>
<proteinExistence type="predicted"/>
<feature type="compositionally biased region" description="Polar residues" evidence="1">
    <location>
        <begin position="51"/>
        <end position="66"/>
    </location>
</feature>
<dbReference type="InterPro" id="IPR035999">
    <property type="entry name" value="Sec7_dom_sf"/>
</dbReference>
<dbReference type="Gene3D" id="2.30.29.30">
    <property type="entry name" value="Pleckstrin-homology domain (PH domain)/Phosphotyrosine-binding domain (PTB)"/>
    <property type="match status" value="1"/>
</dbReference>
<feature type="compositionally biased region" description="Polar residues" evidence="1">
    <location>
        <begin position="133"/>
        <end position="151"/>
    </location>
</feature>
<dbReference type="SUPFAM" id="SSF48425">
    <property type="entry name" value="Sec7 domain"/>
    <property type="match status" value="1"/>
</dbReference>
<dbReference type="InterPro" id="IPR041681">
    <property type="entry name" value="PH_9"/>
</dbReference>
<feature type="compositionally biased region" description="Gly residues" evidence="1">
    <location>
        <begin position="1051"/>
        <end position="1061"/>
    </location>
</feature>
<feature type="compositionally biased region" description="Polar residues" evidence="1">
    <location>
        <begin position="798"/>
        <end position="810"/>
    </location>
</feature>
<feature type="region of interest" description="Disordered" evidence="1">
    <location>
        <begin position="1016"/>
        <end position="1061"/>
    </location>
</feature>
<dbReference type="InterPro" id="IPR001849">
    <property type="entry name" value="PH_domain"/>
</dbReference>
<evidence type="ECO:0000259" key="3">
    <source>
        <dbReference type="PROSITE" id="PS50190"/>
    </source>
</evidence>
<dbReference type="Pfam" id="PF01369">
    <property type="entry name" value="Sec7"/>
    <property type="match status" value="1"/>
</dbReference>
<name>A0AAJ8KIK7_9TREE</name>
<feature type="compositionally biased region" description="Acidic residues" evidence="1">
    <location>
        <begin position="1583"/>
        <end position="1593"/>
    </location>
</feature>
<evidence type="ECO:0000259" key="2">
    <source>
        <dbReference type="PROSITE" id="PS50003"/>
    </source>
</evidence>
<evidence type="ECO:0000313" key="4">
    <source>
        <dbReference type="EMBL" id="WWC59064.1"/>
    </source>
</evidence>
<dbReference type="Proteomes" id="UP000078595">
    <property type="component" value="Chromosome 2"/>
</dbReference>